<gene>
    <name evidence="1" type="ORF">WN48_00770</name>
</gene>
<dbReference type="EMBL" id="KQ770881">
    <property type="protein sequence ID" value="OAD52567.1"/>
    <property type="molecule type" value="Genomic_DNA"/>
</dbReference>
<evidence type="ECO:0000313" key="2">
    <source>
        <dbReference type="Proteomes" id="UP000250275"/>
    </source>
</evidence>
<keyword evidence="2" id="KW-1185">Reference proteome</keyword>
<dbReference type="Proteomes" id="UP000250275">
    <property type="component" value="Unassembled WGS sequence"/>
</dbReference>
<accession>A0A310S589</accession>
<evidence type="ECO:0000313" key="1">
    <source>
        <dbReference type="EMBL" id="OAD52567.1"/>
    </source>
</evidence>
<reference evidence="1 2" key="1">
    <citation type="submission" date="2015-07" db="EMBL/GenBank/DDBJ databases">
        <title>The genome of Eufriesea mexicana.</title>
        <authorList>
            <person name="Pan H."/>
            <person name="Kapheim K."/>
        </authorList>
    </citation>
    <scope>NUCLEOTIDE SEQUENCE [LARGE SCALE GENOMIC DNA]</scope>
    <source>
        <strain evidence="1">0111107269</strain>
        <tissue evidence="1">Whole body</tissue>
    </source>
</reference>
<proteinExistence type="predicted"/>
<organism evidence="1 2">
    <name type="scientific">Eufriesea mexicana</name>
    <dbReference type="NCBI Taxonomy" id="516756"/>
    <lineage>
        <taxon>Eukaryota</taxon>
        <taxon>Metazoa</taxon>
        <taxon>Ecdysozoa</taxon>
        <taxon>Arthropoda</taxon>
        <taxon>Hexapoda</taxon>
        <taxon>Insecta</taxon>
        <taxon>Pterygota</taxon>
        <taxon>Neoptera</taxon>
        <taxon>Endopterygota</taxon>
        <taxon>Hymenoptera</taxon>
        <taxon>Apocrita</taxon>
        <taxon>Aculeata</taxon>
        <taxon>Apoidea</taxon>
        <taxon>Anthophila</taxon>
        <taxon>Apidae</taxon>
        <taxon>Eufriesea</taxon>
    </lineage>
</organism>
<sequence>MLTALYKPLGGNTKHQTSNHGKIQAYIHRNVYPDLVSPPCLIRQVEDERDWRTTGHVTASFCDDGVQRELNVGSWLNRAFATAWILGGSGDSFGNRETASAEANNDRRTTDHVTESFCDVGVQRELNVGEWLNRAFVTG</sequence>
<name>A0A310S589_9HYME</name>
<protein>
    <submittedName>
        <fullName evidence="1">Uncharacterized protein</fullName>
    </submittedName>
</protein>
<dbReference type="AlphaFoldDB" id="A0A310S589"/>